<dbReference type="GeneID" id="37642260"/>
<evidence type="ECO:0000256" key="4">
    <source>
        <dbReference type="PROSITE-ProRule" id="PRU01248"/>
    </source>
</evidence>
<dbReference type="RefSeq" id="WP_117368472.1">
    <property type="nucleotide sequence ID" value="NZ_CP027033.1"/>
</dbReference>
<keyword evidence="2 4" id="KW-0238">DNA-binding</keyword>
<gene>
    <name evidence="7" type="ORF">AArcMg_1776</name>
</gene>
<evidence type="ECO:0000313" key="7">
    <source>
        <dbReference type="EMBL" id="AXR81784.1"/>
    </source>
</evidence>
<evidence type="ECO:0000259" key="6">
    <source>
        <dbReference type="PROSITE" id="PS51900"/>
    </source>
</evidence>
<dbReference type="EMBL" id="CP027033">
    <property type="protein sequence ID" value="AXR81784.1"/>
    <property type="molecule type" value="Genomic_DNA"/>
</dbReference>
<dbReference type="InterPro" id="IPR013762">
    <property type="entry name" value="Integrase-like_cat_sf"/>
</dbReference>
<dbReference type="KEGG" id="nag:AArcMg_1776"/>
<dbReference type="Proteomes" id="UP000258613">
    <property type="component" value="Chromosome"/>
</dbReference>
<organism evidence="7 8">
    <name type="scientific">Natrarchaeobaculum sulfurireducens</name>
    <dbReference type="NCBI Taxonomy" id="2044521"/>
    <lineage>
        <taxon>Archaea</taxon>
        <taxon>Methanobacteriati</taxon>
        <taxon>Methanobacteriota</taxon>
        <taxon>Stenosarchaea group</taxon>
        <taxon>Halobacteria</taxon>
        <taxon>Halobacteriales</taxon>
        <taxon>Natrialbaceae</taxon>
        <taxon>Natrarchaeobaculum</taxon>
    </lineage>
</organism>
<name>A0A346PQI9_9EURY</name>
<dbReference type="SUPFAM" id="SSF56349">
    <property type="entry name" value="DNA breaking-rejoining enzymes"/>
    <property type="match status" value="1"/>
</dbReference>
<dbReference type="GO" id="GO:0003677">
    <property type="term" value="F:DNA binding"/>
    <property type="evidence" value="ECO:0007669"/>
    <property type="project" value="UniProtKB-UniRule"/>
</dbReference>
<dbReference type="PROSITE" id="PS51900">
    <property type="entry name" value="CB"/>
    <property type="match status" value="1"/>
</dbReference>
<keyword evidence="3" id="KW-0233">DNA recombination</keyword>
<keyword evidence="8" id="KW-1185">Reference proteome</keyword>
<dbReference type="InterPro" id="IPR050090">
    <property type="entry name" value="Tyrosine_recombinase_XerCD"/>
</dbReference>
<dbReference type="PANTHER" id="PTHR30349:SF41">
    <property type="entry name" value="INTEGRASE_RECOMBINASE PROTEIN MJ0367-RELATED"/>
    <property type="match status" value="1"/>
</dbReference>
<evidence type="ECO:0000259" key="5">
    <source>
        <dbReference type="PROSITE" id="PS51898"/>
    </source>
</evidence>
<dbReference type="InterPro" id="IPR044068">
    <property type="entry name" value="CB"/>
</dbReference>
<protein>
    <submittedName>
        <fullName evidence="7">XerD/XerC family integrase</fullName>
    </submittedName>
</protein>
<feature type="domain" description="Tyr recombinase" evidence="5">
    <location>
        <begin position="117"/>
        <end position="332"/>
    </location>
</feature>
<evidence type="ECO:0000256" key="3">
    <source>
        <dbReference type="ARBA" id="ARBA00023172"/>
    </source>
</evidence>
<dbReference type="PANTHER" id="PTHR30349">
    <property type="entry name" value="PHAGE INTEGRASE-RELATED"/>
    <property type="match status" value="1"/>
</dbReference>
<dbReference type="Gene3D" id="1.10.150.130">
    <property type="match status" value="1"/>
</dbReference>
<evidence type="ECO:0000256" key="1">
    <source>
        <dbReference type="ARBA" id="ARBA00022908"/>
    </source>
</evidence>
<feature type="domain" description="Core-binding (CB)" evidence="6">
    <location>
        <begin position="8"/>
        <end position="96"/>
    </location>
</feature>
<accession>A0A346PQI9</accession>
<evidence type="ECO:0000256" key="2">
    <source>
        <dbReference type="ARBA" id="ARBA00023125"/>
    </source>
</evidence>
<dbReference type="Pfam" id="PF00589">
    <property type="entry name" value="Phage_integrase"/>
    <property type="match status" value="1"/>
</dbReference>
<keyword evidence="1" id="KW-0229">DNA integration</keyword>
<dbReference type="GO" id="GO:0015074">
    <property type="term" value="P:DNA integration"/>
    <property type="evidence" value="ECO:0007669"/>
    <property type="project" value="UniProtKB-KW"/>
</dbReference>
<dbReference type="PROSITE" id="PS51898">
    <property type="entry name" value="TYR_RECOMBINASE"/>
    <property type="match status" value="1"/>
</dbReference>
<proteinExistence type="predicted"/>
<reference evidence="8" key="1">
    <citation type="submission" date="2018-02" db="EMBL/GenBank/DDBJ databases">
        <title>Phenotypic and genomic properties of facultatively anaerobic sulfur-reducing natronoarchaea from hypersaline soda lakes.</title>
        <authorList>
            <person name="Sorokin D.Y."/>
            <person name="Kublanov I.V."/>
            <person name="Roman P."/>
            <person name="Sinninghe Damste J.S."/>
            <person name="Golyshin P.N."/>
            <person name="Rojo D."/>
            <person name="Ciordia S."/>
            <person name="Mena M.D.C."/>
            <person name="Ferrer M."/>
            <person name="Messina E."/>
            <person name="Smedile F."/>
            <person name="La Spada G."/>
            <person name="La Cono V."/>
            <person name="Yakimov M.M."/>
        </authorList>
    </citation>
    <scope>NUCLEOTIDE SEQUENCE [LARGE SCALE GENOMIC DNA]</scope>
    <source>
        <strain evidence="8">AArc-Mg</strain>
    </source>
</reference>
<evidence type="ECO:0000313" key="8">
    <source>
        <dbReference type="Proteomes" id="UP000258613"/>
    </source>
</evidence>
<dbReference type="AlphaFoldDB" id="A0A346PQI9"/>
<dbReference type="OrthoDB" id="198497at2157"/>
<dbReference type="Gene3D" id="1.10.443.10">
    <property type="entry name" value="Intergrase catalytic core"/>
    <property type="match status" value="1"/>
</dbReference>
<sequence>MPPKLEPITPQDAQAMYLHSRTDIADSTQYAHEKRTDRFIDWCDKNEIKNINDLRGRDIHQYRIDEFTEKDDGEPYSAETVRGYLDTLRIFLRFAADIDAVPVGLAEKVSSPRPGKSRSKELDADRATHILENLATYEYASLRHAFLHLLWRTAGRVGALRGIDLADVDLGEQRIRIQHQPREGTPLKNRWSSEREVAIKDDTARILGDYIEQHRHDVTDDQGREPLFTSKQGRRSIANLREIVYSVTRPCEWDGCPHDETPESCQAAQRRAAASKCPTSVSPHPVRRGAITHMLRSGVPKAVVSDRSDVSPDVLDEHYNELSAAEKAERRRGFLDTI</sequence>
<dbReference type="CDD" id="cd00397">
    <property type="entry name" value="DNA_BRE_C"/>
    <property type="match status" value="1"/>
</dbReference>
<dbReference type="InterPro" id="IPR011010">
    <property type="entry name" value="DNA_brk_join_enz"/>
</dbReference>
<dbReference type="InterPro" id="IPR010998">
    <property type="entry name" value="Integrase_recombinase_N"/>
</dbReference>
<dbReference type="InterPro" id="IPR002104">
    <property type="entry name" value="Integrase_catalytic"/>
</dbReference>
<dbReference type="GO" id="GO:0006310">
    <property type="term" value="P:DNA recombination"/>
    <property type="evidence" value="ECO:0007669"/>
    <property type="project" value="UniProtKB-KW"/>
</dbReference>